<dbReference type="InterPro" id="IPR011455">
    <property type="entry name" value="DUF1561"/>
</dbReference>
<evidence type="ECO:0000313" key="1">
    <source>
        <dbReference type="EMBL" id="EMG23719.1"/>
    </source>
</evidence>
<name>M3HHC1_LEPIT</name>
<evidence type="ECO:0008006" key="3">
    <source>
        <dbReference type="Google" id="ProtNLM"/>
    </source>
</evidence>
<reference evidence="1 2" key="1">
    <citation type="submission" date="2013-02" db="EMBL/GenBank/DDBJ databases">
        <authorList>
            <person name="Harkins D.M."/>
            <person name="Durkin A.S."/>
            <person name="Brinkac L.M."/>
            <person name="Haft D.H."/>
            <person name="Selengut J.D."/>
            <person name="Sanka R."/>
            <person name="DePew J."/>
            <person name="Purushe J."/>
            <person name="Tulsiani S.M."/>
            <person name="Graham G.C."/>
            <person name="Burns M.-A."/>
            <person name="Dohnt M.F."/>
            <person name="Smythe L.D."/>
            <person name="McKay D.B."/>
            <person name="Craig S.B."/>
            <person name="Vinetz J.M."/>
            <person name="Sutton G.G."/>
            <person name="Nierman W.C."/>
            <person name="Fouts D.E."/>
        </authorList>
    </citation>
    <scope>NUCLEOTIDE SEQUENCE [LARGE SCALE GENOMIC DNA]</scope>
    <source>
        <strain evidence="1 2">LT2050</strain>
    </source>
</reference>
<comment type="caution">
    <text evidence="1">The sequence shown here is derived from an EMBL/GenBank/DDBJ whole genome shotgun (WGS) entry which is preliminary data.</text>
</comment>
<proteinExistence type="predicted"/>
<evidence type="ECO:0000313" key="2">
    <source>
        <dbReference type="Proteomes" id="UP000011778"/>
    </source>
</evidence>
<organism evidence="1 2">
    <name type="scientific">Leptospira interrogans serovar Copenhageni str. LT2050</name>
    <dbReference type="NCBI Taxonomy" id="1001598"/>
    <lineage>
        <taxon>Bacteria</taxon>
        <taxon>Pseudomonadati</taxon>
        <taxon>Spirochaetota</taxon>
        <taxon>Spirochaetia</taxon>
        <taxon>Leptospirales</taxon>
        <taxon>Leptospiraceae</taxon>
        <taxon>Leptospira</taxon>
    </lineage>
</organism>
<sequence>MESVNSIFLISIGSGFEYGVNHTHIHALSKIEYSVIQKPTDPPKDKPIKVIVSDGGKFCYGPNFSGGESYIIIEQCWQMHVMNARYDVFQRISYNINNTWLCITAPEKVIKAEETWDYVHLRPCTINDPLQRWIIKNNSFGLQMGFTD</sequence>
<dbReference type="EMBL" id="AFMD02000075">
    <property type="protein sequence ID" value="EMG23719.1"/>
    <property type="molecule type" value="Genomic_DNA"/>
</dbReference>
<protein>
    <recommendedName>
        <fullName evidence="3">PF07598 family protein</fullName>
    </recommendedName>
</protein>
<dbReference type="Pfam" id="PF07598">
    <property type="entry name" value="DUF1561"/>
    <property type="match status" value="1"/>
</dbReference>
<accession>M3HHC1</accession>
<gene>
    <name evidence="1" type="ORF">LEP1GSC150_4139</name>
</gene>
<dbReference type="AlphaFoldDB" id="M3HHC1"/>
<dbReference type="Proteomes" id="UP000011778">
    <property type="component" value="Unassembled WGS sequence"/>
</dbReference>